<evidence type="ECO:0000256" key="8">
    <source>
        <dbReference type="ARBA" id="ARBA00022991"/>
    </source>
</evidence>
<evidence type="ECO:0000256" key="6">
    <source>
        <dbReference type="ARBA" id="ARBA00022925"/>
    </source>
</evidence>
<dbReference type="Proteomes" id="UP000283383">
    <property type="component" value="Unassembled WGS sequence"/>
</dbReference>
<feature type="transmembrane region" description="Helical" evidence="12">
    <location>
        <begin position="103"/>
        <end position="121"/>
    </location>
</feature>
<protein>
    <submittedName>
        <fullName evidence="13">Opsin-1</fullName>
    </submittedName>
</protein>
<dbReference type="GO" id="GO:0005783">
    <property type="term" value="C:endoplasmic reticulum"/>
    <property type="evidence" value="ECO:0007669"/>
    <property type="project" value="TreeGrafter"/>
</dbReference>
<organism evidence="13 14">
    <name type="scientific">Golovinomyces cichoracearum</name>
    <dbReference type="NCBI Taxonomy" id="62708"/>
    <lineage>
        <taxon>Eukaryota</taxon>
        <taxon>Fungi</taxon>
        <taxon>Dikarya</taxon>
        <taxon>Ascomycota</taxon>
        <taxon>Pezizomycotina</taxon>
        <taxon>Leotiomycetes</taxon>
        <taxon>Erysiphales</taxon>
        <taxon>Erysiphaceae</taxon>
        <taxon>Golovinomyces</taxon>
    </lineage>
</organism>
<accession>A0A420H9A3</accession>
<evidence type="ECO:0000256" key="4">
    <source>
        <dbReference type="ARBA" id="ARBA00022606"/>
    </source>
</evidence>
<keyword evidence="14" id="KW-1185">Reference proteome</keyword>
<evidence type="ECO:0000313" key="14">
    <source>
        <dbReference type="Proteomes" id="UP000283383"/>
    </source>
</evidence>
<dbReference type="SMART" id="SM01021">
    <property type="entry name" value="Bac_rhodopsin"/>
    <property type="match status" value="1"/>
</dbReference>
<dbReference type="Gene3D" id="1.20.1070.10">
    <property type="entry name" value="Rhodopsin 7-helix transmembrane proteins"/>
    <property type="match status" value="1"/>
</dbReference>
<comment type="similarity">
    <text evidence="2">Belongs to the archaeal/bacterial/fungal opsin family.</text>
</comment>
<feature type="transmembrane region" description="Helical" evidence="12">
    <location>
        <begin position="200"/>
        <end position="217"/>
    </location>
</feature>
<feature type="transmembrane region" description="Helical" evidence="12">
    <location>
        <begin position="265"/>
        <end position="285"/>
    </location>
</feature>
<dbReference type="PRINTS" id="PR00251">
    <property type="entry name" value="BACTRLOPSIN"/>
</dbReference>
<keyword evidence="6" id="KW-0681">Retinal protein</keyword>
<evidence type="ECO:0000256" key="1">
    <source>
        <dbReference type="ARBA" id="ARBA00004141"/>
    </source>
</evidence>
<evidence type="ECO:0000256" key="11">
    <source>
        <dbReference type="SAM" id="MobiDB-lite"/>
    </source>
</evidence>
<evidence type="ECO:0000256" key="10">
    <source>
        <dbReference type="ARBA" id="ARBA00023170"/>
    </source>
</evidence>
<feature type="transmembrane region" description="Helical" evidence="12">
    <location>
        <begin position="72"/>
        <end position="91"/>
    </location>
</feature>
<comment type="caution">
    <text evidence="13">The sequence shown here is derived from an EMBL/GenBank/DDBJ whole genome shotgun (WGS) entry which is preliminary data.</text>
</comment>
<evidence type="ECO:0000256" key="12">
    <source>
        <dbReference type="SAM" id="Phobius"/>
    </source>
</evidence>
<gene>
    <name evidence="13" type="ORF">GcM3_213015</name>
</gene>
<dbReference type="Pfam" id="PF01036">
    <property type="entry name" value="Bac_rhodopsin"/>
    <property type="match status" value="1"/>
</dbReference>
<keyword evidence="4" id="KW-0716">Sensory transduction</keyword>
<evidence type="ECO:0000256" key="2">
    <source>
        <dbReference type="ARBA" id="ARBA00008130"/>
    </source>
</evidence>
<evidence type="ECO:0000256" key="9">
    <source>
        <dbReference type="ARBA" id="ARBA00023136"/>
    </source>
</evidence>
<evidence type="ECO:0000256" key="3">
    <source>
        <dbReference type="ARBA" id="ARBA00022543"/>
    </source>
</evidence>
<keyword evidence="7 12" id="KW-1133">Transmembrane helix</keyword>
<comment type="subcellular location">
    <subcellularLocation>
        <location evidence="1">Membrane</location>
        <topology evidence="1">Multi-pass membrane protein</topology>
    </subcellularLocation>
</comment>
<proteinExistence type="inferred from homology"/>
<dbReference type="GO" id="GO:0005886">
    <property type="term" value="C:plasma membrane"/>
    <property type="evidence" value="ECO:0007669"/>
    <property type="project" value="TreeGrafter"/>
</dbReference>
<name>A0A420H9A3_9PEZI</name>
<feature type="region of interest" description="Disordered" evidence="11">
    <location>
        <begin position="1"/>
        <end position="36"/>
    </location>
</feature>
<dbReference type="GO" id="GO:0009881">
    <property type="term" value="F:photoreceptor activity"/>
    <property type="evidence" value="ECO:0007669"/>
    <property type="project" value="UniProtKB-KW"/>
</dbReference>
<evidence type="ECO:0000256" key="5">
    <source>
        <dbReference type="ARBA" id="ARBA00022692"/>
    </source>
</evidence>
<dbReference type="AlphaFoldDB" id="A0A420H9A3"/>
<dbReference type="InterPro" id="IPR001425">
    <property type="entry name" value="Arc/bac/fun_rhodopsins"/>
</dbReference>
<keyword evidence="10" id="KW-0675">Receptor</keyword>
<keyword evidence="5 12" id="KW-0812">Transmembrane</keyword>
<dbReference type="SUPFAM" id="SSF81321">
    <property type="entry name" value="Family A G protein-coupled receptor-like"/>
    <property type="match status" value="1"/>
</dbReference>
<dbReference type="PANTHER" id="PTHR28286">
    <property type="match status" value="1"/>
</dbReference>
<keyword evidence="9 12" id="KW-0472">Membrane</keyword>
<sequence length="313" mass="34665">MLVRTTHTNIQTTPTSSSQSTMPFSSVTSDTESPFSLSSASIPVAITRRKSHKMVNIHPSYESIGPMGHTTLWVNFAILLFAFTSFIVLSLRVPVQKRLYHINFVLLTSVSLLGYFAMASGDGYVYIASGTKPIVYRQCLWARYAYWVFTTPLYLLNFAFMGGISGVGIILTLVADEYMVLLGLLAAFSDNEAQKWTYFALSYIAYVVVAYQLLIDGRRTVISKGEKTACLYTAITSCGLILWALYGVVWAFGTGARILSVDAEIVGYAILDFFAVTLLGFWFLLTHGRNAESIEGFWTKGLTSEGVIRLDDN</sequence>
<keyword evidence="8" id="KW-0157">Chromophore</keyword>
<feature type="transmembrane region" description="Helical" evidence="12">
    <location>
        <begin position="229"/>
        <end position="253"/>
    </location>
</feature>
<dbReference type="STRING" id="62708.A0A420H9A3"/>
<reference evidence="13 14" key="1">
    <citation type="journal article" date="2018" name="BMC Genomics">
        <title>Comparative genome analyses reveal sequence features reflecting distinct modes of host-adaptation between dicot and monocot powdery mildew.</title>
        <authorList>
            <person name="Wu Y."/>
            <person name="Ma X."/>
            <person name="Pan Z."/>
            <person name="Kale S.D."/>
            <person name="Song Y."/>
            <person name="King H."/>
            <person name="Zhang Q."/>
            <person name="Presley C."/>
            <person name="Deng X."/>
            <person name="Wei C.I."/>
            <person name="Xiao S."/>
        </authorList>
    </citation>
    <scope>NUCLEOTIDE SEQUENCE [LARGE SCALE GENOMIC DNA]</scope>
    <source>
        <strain evidence="13">UMSG3</strain>
    </source>
</reference>
<keyword evidence="3" id="KW-0600">Photoreceptor protein</keyword>
<dbReference type="GO" id="GO:0007602">
    <property type="term" value="P:phototransduction"/>
    <property type="evidence" value="ECO:0007669"/>
    <property type="project" value="UniProtKB-KW"/>
</dbReference>
<evidence type="ECO:0000313" key="13">
    <source>
        <dbReference type="EMBL" id="RKF54005.1"/>
    </source>
</evidence>
<feature type="compositionally biased region" description="Polar residues" evidence="11">
    <location>
        <begin position="1"/>
        <end position="10"/>
    </location>
</feature>
<dbReference type="PANTHER" id="PTHR28286:SF2">
    <property type="entry name" value="BACTERIORHODOPSIN _OPSIN, NOPA (EUROFUNG)"/>
    <property type="match status" value="1"/>
</dbReference>
<evidence type="ECO:0000256" key="7">
    <source>
        <dbReference type="ARBA" id="ARBA00022989"/>
    </source>
</evidence>
<feature type="compositionally biased region" description="Low complexity" evidence="11">
    <location>
        <begin position="11"/>
        <end position="29"/>
    </location>
</feature>
<dbReference type="EMBL" id="MCBQ01021366">
    <property type="protein sequence ID" value="RKF54005.1"/>
    <property type="molecule type" value="Genomic_DNA"/>
</dbReference>